<dbReference type="PATRIC" id="fig|1423804.4.peg.1388"/>
<protein>
    <recommendedName>
        <fullName evidence="6">Small molecule binding protein</fullName>
    </recommendedName>
</protein>
<feature type="binding site" evidence="1">
    <location>
        <position position="141"/>
    </location>
    <ligand>
        <name>Ni(2+)</name>
        <dbReference type="ChEBI" id="CHEBI:49786"/>
    </ligand>
</feature>
<dbReference type="InterPro" id="IPR013196">
    <property type="entry name" value="HTH_11"/>
</dbReference>
<dbReference type="SUPFAM" id="SSF46785">
    <property type="entry name" value="Winged helix' DNA-binding domain"/>
    <property type="match status" value="1"/>
</dbReference>
<dbReference type="Pfam" id="PF02829">
    <property type="entry name" value="3H"/>
    <property type="match status" value="1"/>
</dbReference>
<comment type="caution">
    <text evidence="4">The sequence shown here is derived from an EMBL/GenBank/DDBJ whole genome shotgun (WGS) entry which is preliminary data.</text>
</comment>
<feature type="binding site" evidence="1">
    <location>
        <position position="74"/>
    </location>
    <ligand>
        <name>Ni(2+)</name>
        <dbReference type="ChEBI" id="CHEBI:49786"/>
    </ligand>
</feature>
<feature type="binding site" evidence="1">
    <location>
        <position position="82"/>
    </location>
    <ligand>
        <name>Ni(2+)</name>
        <dbReference type="ChEBI" id="CHEBI:49786"/>
    </ligand>
</feature>
<dbReference type="RefSeq" id="WP_054736587.1">
    <property type="nucleotide sequence ID" value="NZ_AYZM01000125.1"/>
</dbReference>
<reference evidence="4 5" key="1">
    <citation type="journal article" date="2015" name="Genome Announc.">
        <title>Expanding the biotechnology potential of lactobacilli through comparative genomics of 213 strains and associated genera.</title>
        <authorList>
            <person name="Sun Z."/>
            <person name="Harris H.M."/>
            <person name="McCann A."/>
            <person name="Guo C."/>
            <person name="Argimon S."/>
            <person name="Zhang W."/>
            <person name="Yang X."/>
            <person name="Jeffery I.B."/>
            <person name="Cooney J.C."/>
            <person name="Kagawa T.F."/>
            <person name="Liu W."/>
            <person name="Song Y."/>
            <person name="Salvetti E."/>
            <person name="Wrobel A."/>
            <person name="Rasinkangas P."/>
            <person name="Parkhill J."/>
            <person name="Rea M.C."/>
            <person name="O'Sullivan O."/>
            <person name="Ritari J."/>
            <person name="Douillard F.P."/>
            <person name="Paul Ross R."/>
            <person name="Yang R."/>
            <person name="Briner A.E."/>
            <person name="Felis G.E."/>
            <person name="de Vos W.M."/>
            <person name="Barrangou R."/>
            <person name="Klaenhammer T.R."/>
            <person name="Caufield P.W."/>
            <person name="Cui Y."/>
            <person name="Zhang H."/>
            <person name="O'Toole P.W."/>
        </authorList>
    </citation>
    <scope>NUCLEOTIDE SEQUENCE [LARGE SCALE GENOMIC DNA]</scope>
    <source>
        <strain evidence="4 5">DSM 23365</strain>
    </source>
</reference>
<gene>
    <name evidence="4" type="ORF">FD14_GL001288</name>
</gene>
<feature type="domain" description="3H" evidence="2">
    <location>
        <begin position="71"/>
        <end position="166"/>
    </location>
</feature>
<dbReference type="Pfam" id="PF08279">
    <property type="entry name" value="HTH_11"/>
    <property type="match status" value="1"/>
</dbReference>
<keyword evidence="5" id="KW-1185">Reference proteome</keyword>
<dbReference type="AlphaFoldDB" id="A0A0R2EYD2"/>
<sequence length="168" mass="18414">MTSLERRSRIQAILSESDHPISASTLAKQFGVSRQTIVGDVSLLRASGDPIIATLRGYEYDKGNGNEAILVCRHFPSDTAKEMKLIVDNGGVIKDVIVDHPLYGHLKGELQISTVGDINLFMGKLKQQEGHLLSELTGGVHMHTIGYDTPEQLKAIRTALKEAGFLYE</sequence>
<dbReference type="InterPro" id="IPR035922">
    <property type="entry name" value="3H_dom_sf"/>
</dbReference>
<evidence type="ECO:0000256" key="1">
    <source>
        <dbReference type="PIRSR" id="PIRSR037847-1"/>
    </source>
</evidence>
<dbReference type="EMBL" id="AYZM01000125">
    <property type="protein sequence ID" value="KRN21166.1"/>
    <property type="molecule type" value="Genomic_DNA"/>
</dbReference>
<keyword evidence="1" id="KW-0533">Nickel</keyword>
<dbReference type="InterPro" id="IPR036388">
    <property type="entry name" value="WH-like_DNA-bd_sf"/>
</dbReference>
<dbReference type="Gene3D" id="1.10.10.10">
    <property type="entry name" value="Winged helix-like DNA-binding domain superfamily/Winged helix DNA-binding domain"/>
    <property type="match status" value="1"/>
</dbReference>
<name>A0A0R2EYD2_9LACO</name>
<dbReference type="OrthoDB" id="9792661at2"/>
<dbReference type="SUPFAM" id="SSF75500">
    <property type="entry name" value="Putative transcriptional regulator TM1602, C-terminal domain"/>
    <property type="match status" value="1"/>
</dbReference>
<accession>A0A0R2EYD2</accession>
<proteinExistence type="predicted"/>
<evidence type="ECO:0008006" key="6">
    <source>
        <dbReference type="Google" id="ProtNLM"/>
    </source>
</evidence>
<dbReference type="Gene3D" id="3.30.1340.20">
    <property type="entry name" value="3H domain"/>
    <property type="match status" value="1"/>
</dbReference>
<evidence type="ECO:0000259" key="3">
    <source>
        <dbReference type="Pfam" id="PF08279"/>
    </source>
</evidence>
<dbReference type="PANTHER" id="PTHR40068">
    <property type="entry name" value="TRANSCRIPTION REPRESSOR NIAR-RELATED"/>
    <property type="match status" value="1"/>
</dbReference>
<dbReference type="InterPro" id="IPR004173">
    <property type="entry name" value="3H_domain"/>
</dbReference>
<feature type="binding site" evidence="1">
    <location>
        <position position="143"/>
    </location>
    <ligand>
        <name>Ni(2+)</name>
        <dbReference type="ChEBI" id="CHEBI:49786"/>
    </ligand>
</feature>
<dbReference type="PANTHER" id="PTHR40068:SF1">
    <property type="entry name" value="TRANSCRIPTION REPRESSOR NIAR-RELATED"/>
    <property type="match status" value="1"/>
</dbReference>
<dbReference type="InterPro" id="IPR026043">
    <property type="entry name" value="NadR"/>
</dbReference>
<dbReference type="PIRSF" id="PIRSF037847">
    <property type="entry name" value="NiaR"/>
    <property type="match status" value="1"/>
</dbReference>
<evidence type="ECO:0000259" key="2">
    <source>
        <dbReference type="Pfam" id="PF02829"/>
    </source>
</evidence>
<evidence type="ECO:0000313" key="4">
    <source>
        <dbReference type="EMBL" id="KRN21166.1"/>
    </source>
</evidence>
<dbReference type="STRING" id="1423804.FD14_GL001288"/>
<evidence type="ECO:0000313" key="5">
    <source>
        <dbReference type="Proteomes" id="UP000051442"/>
    </source>
</evidence>
<organism evidence="4 5">
    <name type="scientific">Secundilactobacillus similis DSM 23365 = JCM 2765</name>
    <dbReference type="NCBI Taxonomy" id="1423804"/>
    <lineage>
        <taxon>Bacteria</taxon>
        <taxon>Bacillati</taxon>
        <taxon>Bacillota</taxon>
        <taxon>Bacilli</taxon>
        <taxon>Lactobacillales</taxon>
        <taxon>Lactobacillaceae</taxon>
        <taxon>Secundilactobacillus</taxon>
    </lineage>
</organism>
<dbReference type="Proteomes" id="UP000051442">
    <property type="component" value="Unassembled WGS sequence"/>
</dbReference>
<dbReference type="GO" id="GO:0046872">
    <property type="term" value="F:metal ion binding"/>
    <property type="evidence" value="ECO:0007669"/>
    <property type="project" value="UniProtKB-KW"/>
</dbReference>
<feature type="domain" description="Helix-turn-helix type 11" evidence="3">
    <location>
        <begin position="6"/>
        <end position="58"/>
    </location>
</feature>
<dbReference type="InterPro" id="IPR036390">
    <property type="entry name" value="WH_DNA-bd_sf"/>
</dbReference>
<keyword evidence="1" id="KW-0479">Metal-binding</keyword>